<dbReference type="AlphaFoldDB" id="A0A3E0DBX1"/>
<organism evidence="2 3">
    <name type="scientific">Algoriphagus antarcticus</name>
    <dbReference type="NCBI Taxonomy" id="238540"/>
    <lineage>
        <taxon>Bacteria</taxon>
        <taxon>Pseudomonadati</taxon>
        <taxon>Bacteroidota</taxon>
        <taxon>Cytophagia</taxon>
        <taxon>Cytophagales</taxon>
        <taxon>Cyclobacteriaceae</taxon>
        <taxon>Algoriphagus</taxon>
    </lineage>
</organism>
<feature type="coiled-coil region" evidence="1">
    <location>
        <begin position="385"/>
        <end position="416"/>
    </location>
</feature>
<evidence type="ECO:0000313" key="3">
    <source>
        <dbReference type="Proteomes" id="UP000256405"/>
    </source>
</evidence>
<keyword evidence="1" id="KW-0175">Coiled coil</keyword>
<proteinExistence type="predicted"/>
<keyword evidence="3" id="KW-1185">Reference proteome</keyword>
<dbReference type="InterPro" id="IPR008969">
    <property type="entry name" value="CarboxyPept-like_regulatory"/>
</dbReference>
<keyword evidence="2" id="KW-0121">Carboxypeptidase</keyword>
<dbReference type="Pfam" id="PF18939">
    <property type="entry name" value="DUF5686"/>
    <property type="match status" value="1"/>
</dbReference>
<dbReference type="Gene3D" id="2.60.40.1120">
    <property type="entry name" value="Carboxypeptidase-like, regulatory domain"/>
    <property type="match status" value="1"/>
</dbReference>
<evidence type="ECO:0000313" key="2">
    <source>
        <dbReference type="EMBL" id="REG79391.1"/>
    </source>
</evidence>
<keyword evidence="2" id="KW-0645">Protease</keyword>
<gene>
    <name evidence="2" type="ORF">C8N25_13221</name>
</gene>
<name>A0A3E0DBX1_9BACT</name>
<reference evidence="2 3" key="1">
    <citation type="submission" date="2018-08" db="EMBL/GenBank/DDBJ databases">
        <title>Genomic Encyclopedia of Archaeal and Bacterial Type Strains, Phase II (KMG-II): from individual species to whole genera.</title>
        <authorList>
            <person name="Goeker M."/>
        </authorList>
    </citation>
    <scope>NUCLEOTIDE SEQUENCE [LARGE SCALE GENOMIC DNA]</scope>
    <source>
        <strain evidence="2 3">DSM 15986</strain>
    </source>
</reference>
<accession>A0A3E0DBX1</accession>
<comment type="caution">
    <text evidence="2">The sequence shown here is derived from an EMBL/GenBank/DDBJ whole genome shotgun (WGS) entry which is preliminary data.</text>
</comment>
<sequence>MLFIFGYKLTFMKKQVHLIVVLSVSLIVLFFTNHSEAQGIKGKVRSSDGEPLAFASVYIRNLGDGVPTNEEGSYEYKLPKGVYDVLVQYLGYKSQLETIIVTDGWIVKDFVLEPQEYTLAEVEVRAGAEDPALTIMRKAIAKAKYHRLQIQKYSMTVYLKGTGKLTDAPFFLRKTIEKEGLKLNEAYTSESVSRITFTQPNKVEEKVISIRTNGDNQSTSPAPYIQTTFYQEKINGIISPLSRSAFQYYKFQYEGSFFDQNVIVSKIKVTPRSRGEQVFEGFIYIIEDLWAIHSLNLQTSMLGFQVQAKQQYAPVAENVWMPLTHTYDFGGKIFGFEGNFKYLASTREYEIELNPDLEIVPEIIDEKVQEVPEEAVKFDKSVSALEQLAAEEPKTRKEYRKLLNEYEKESLKEQEEPDVVKESYYEVDSMAKKYNQAYWDSIRPVPLTENEIQGYQRDDSLATVEAAKMSDVDSVASKAKKKYQPLDFMNGSSYSMGKGVSIGFKQNWTKTSFNTVEGFKLGLGLFYRKKSETKLADSVSVLRKSFNIEPELRYGFSSNRFYGKVDFRWSSTLPVSGTTFGIKGGRYIYQFNGGEPINEQVNALYTLVFRQNYMKLYEQDFAQAYWAHRINGGITYRVNMTYAHRAELFNTNNYSFYNKSGREYSSNQPENVETNSDSFADHDILKLNAELEWRPGIKYGIRNGRKYPINDRSPLIKLSYNKAFGGISNEGNAADFDHLELGIQHNYTFGVSGKLDFNLSAGAFLSNDQVYFPDFQHFGGNRTIFSNFGPASNYRFMDYYKYSTNSKYFSGIVHYQFRKFIFTQLPMLRFSGVRENIFVNYLKTDNSPNYWEVGYSLDNLFRIFRVEMGAGFENTNYLRGGVRFGIATFINVSFD</sequence>
<evidence type="ECO:0000256" key="1">
    <source>
        <dbReference type="SAM" id="Coils"/>
    </source>
</evidence>
<protein>
    <submittedName>
        <fullName evidence="2">Carboxypeptidase-like protein</fullName>
    </submittedName>
</protein>
<dbReference type="GO" id="GO:0004180">
    <property type="term" value="F:carboxypeptidase activity"/>
    <property type="evidence" value="ECO:0007669"/>
    <property type="project" value="UniProtKB-KW"/>
</dbReference>
<dbReference type="Proteomes" id="UP000256405">
    <property type="component" value="Unassembled WGS sequence"/>
</dbReference>
<dbReference type="Pfam" id="PF13715">
    <property type="entry name" value="CarbopepD_reg_2"/>
    <property type="match status" value="1"/>
</dbReference>
<dbReference type="InterPro" id="IPR043741">
    <property type="entry name" value="DUF5686"/>
</dbReference>
<dbReference type="SUPFAM" id="SSF49464">
    <property type="entry name" value="Carboxypeptidase regulatory domain-like"/>
    <property type="match status" value="1"/>
</dbReference>
<dbReference type="EMBL" id="QUNF01000032">
    <property type="protein sequence ID" value="REG79391.1"/>
    <property type="molecule type" value="Genomic_DNA"/>
</dbReference>
<keyword evidence="2" id="KW-0378">Hydrolase</keyword>